<gene>
    <name evidence="3" type="ORF">JCM21142_31017</name>
</gene>
<feature type="domain" description="Beta-lactamase-related" evidence="2">
    <location>
        <begin position="60"/>
        <end position="398"/>
    </location>
</feature>
<evidence type="ECO:0000256" key="1">
    <source>
        <dbReference type="SAM" id="SignalP"/>
    </source>
</evidence>
<dbReference type="Gene3D" id="3.40.710.10">
    <property type="entry name" value="DD-peptidase/beta-lactamase superfamily"/>
    <property type="match status" value="1"/>
</dbReference>
<dbReference type="Proteomes" id="UP000019402">
    <property type="component" value="Unassembled WGS sequence"/>
</dbReference>
<feature type="chain" id="PRO_5004904139" evidence="1">
    <location>
        <begin position="21"/>
        <end position="440"/>
    </location>
</feature>
<dbReference type="EMBL" id="BAMD01000008">
    <property type="protein sequence ID" value="GAF02383.1"/>
    <property type="molecule type" value="Genomic_DNA"/>
</dbReference>
<dbReference type="InterPro" id="IPR001466">
    <property type="entry name" value="Beta-lactam-related"/>
</dbReference>
<dbReference type="AlphaFoldDB" id="W7Y485"/>
<dbReference type="InterPro" id="IPR050491">
    <property type="entry name" value="AmpC-like"/>
</dbReference>
<dbReference type="STRING" id="869213.GCA_000517085_01250"/>
<sequence length="440" mass="49498">MKFIYKANLALLGVISLSIANLTFFNSGDSFGGDFVPPTPSVASHRIPNAFSDQERFEVIDNNVTRFLKKNQLAGASVSVVKDGKLVFTKGYGYADKEKSIQVQPYNLFRIASVSKLVTAVAVMKLVEDKKLTLNSYVFGKNGILNDSIFLGYKDPKMEHITVRQLLNHSAGFTNRYGDPMFIPTVIAKKMNIDFPVQKEDIIRFMLTKRLHYPPGTMSSYSNFGYAILEEVIEKTSGMDYERFVKTNVLYPLEIFDMQIGGSYPSERRDLEVKYYEPEDAYLVEDHMGNDQKVPRCYGGNDIKTLGAAGGWIASTTDLLRLIVAIDGFDTPSDILSSNSIHEMSTTELVGGSPLGWRGVKKHYWYRTGTLAGTSALVVRQDDGLSYAIVFNTNSWKGPKFANDVKYMMDHTLAKVNEWPDYNLFDLRNQGIPRRKSIVF</sequence>
<feature type="signal peptide" evidence="1">
    <location>
        <begin position="1"/>
        <end position="20"/>
    </location>
</feature>
<dbReference type="PANTHER" id="PTHR46825">
    <property type="entry name" value="D-ALANYL-D-ALANINE-CARBOXYPEPTIDASE/ENDOPEPTIDASE AMPH"/>
    <property type="match status" value="1"/>
</dbReference>
<evidence type="ECO:0000313" key="3">
    <source>
        <dbReference type="EMBL" id="GAF02383.1"/>
    </source>
</evidence>
<dbReference type="InterPro" id="IPR012338">
    <property type="entry name" value="Beta-lactam/transpept-like"/>
</dbReference>
<dbReference type="RefSeq" id="WP_044212303.1">
    <property type="nucleotide sequence ID" value="NZ_BAMD01000008.1"/>
</dbReference>
<dbReference type="eggNOG" id="COG1680">
    <property type="taxonomic scope" value="Bacteria"/>
</dbReference>
<dbReference type="SUPFAM" id="SSF56601">
    <property type="entry name" value="beta-lactamase/transpeptidase-like"/>
    <property type="match status" value="1"/>
</dbReference>
<accession>W7Y485</accession>
<organism evidence="3 4">
    <name type="scientific">Saccharicrinis fermentans DSM 9555 = JCM 21142</name>
    <dbReference type="NCBI Taxonomy" id="869213"/>
    <lineage>
        <taxon>Bacteria</taxon>
        <taxon>Pseudomonadati</taxon>
        <taxon>Bacteroidota</taxon>
        <taxon>Bacteroidia</taxon>
        <taxon>Marinilabiliales</taxon>
        <taxon>Marinilabiliaceae</taxon>
        <taxon>Saccharicrinis</taxon>
    </lineage>
</organism>
<dbReference type="Pfam" id="PF00144">
    <property type="entry name" value="Beta-lactamase"/>
    <property type="match status" value="1"/>
</dbReference>
<reference evidence="3 4" key="1">
    <citation type="journal article" date="2014" name="Genome Announc.">
        <title>Draft Genome Sequence of Cytophaga fermentans JCM 21142T, a Facultative Anaerobe Isolated from Marine Mud.</title>
        <authorList>
            <person name="Starns D."/>
            <person name="Oshima K."/>
            <person name="Suda W."/>
            <person name="Iino T."/>
            <person name="Yuki M."/>
            <person name="Inoue J."/>
            <person name="Kitamura K."/>
            <person name="Iida T."/>
            <person name="Darby A."/>
            <person name="Hattori M."/>
            <person name="Ohkuma M."/>
        </authorList>
    </citation>
    <scope>NUCLEOTIDE SEQUENCE [LARGE SCALE GENOMIC DNA]</scope>
    <source>
        <strain evidence="3 4">JCM 21142</strain>
    </source>
</reference>
<dbReference type="OrthoDB" id="9793489at2"/>
<protein>
    <submittedName>
        <fullName evidence="3">Penicillin-binding protein E</fullName>
    </submittedName>
</protein>
<proteinExistence type="predicted"/>
<keyword evidence="4" id="KW-1185">Reference proteome</keyword>
<evidence type="ECO:0000313" key="4">
    <source>
        <dbReference type="Proteomes" id="UP000019402"/>
    </source>
</evidence>
<dbReference type="PANTHER" id="PTHR46825:SF9">
    <property type="entry name" value="BETA-LACTAMASE-RELATED DOMAIN-CONTAINING PROTEIN"/>
    <property type="match status" value="1"/>
</dbReference>
<keyword evidence="1" id="KW-0732">Signal</keyword>
<comment type="caution">
    <text evidence="3">The sequence shown here is derived from an EMBL/GenBank/DDBJ whole genome shotgun (WGS) entry which is preliminary data.</text>
</comment>
<evidence type="ECO:0000259" key="2">
    <source>
        <dbReference type="Pfam" id="PF00144"/>
    </source>
</evidence>
<name>W7Y485_9BACT</name>